<gene>
    <name evidence="3" type="ORF">Y958_18050</name>
</gene>
<dbReference type="PROSITE" id="PS51740">
    <property type="entry name" value="SPOVT_ABRB"/>
    <property type="match status" value="1"/>
</dbReference>
<name>A0A248JVP6_9PROT</name>
<dbReference type="EMBL" id="CP022111">
    <property type="protein sequence ID" value="ASG22803.1"/>
    <property type="molecule type" value="Genomic_DNA"/>
</dbReference>
<dbReference type="AlphaFoldDB" id="A0A248JVP6"/>
<proteinExistence type="predicted"/>
<dbReference type="Proteomes" id="UP000197153">
    <property type="component" value="Chromosome 2"/>
</dbReference>
<sequence>MMGAMALELTITAKGQVTLKQAVLDHLGLGPGQKVGVVFLPDGRIELQPAALRPSIVRARGMLQRPGQRVISLEEMQEAIEAEAGRAVKA</sequence>
<protein>
    <submittedName>
        <fullName evidence="3">Transcriptional regulator</fullName>
    </submittedName>
</protein>
<organism evidence="3 4">
    <name type="scientific">Nitrospirillum viridazoti CBAmc</name>
    <dbReference type="NCBI Taxonomy" id="1441467"/>
    <lineage>
        <taxon>Bacteria</taxon>
        <taxon>Pseudomonadati</taxon>
        <taxon>Pseudomonadota</taxon>
        <taxon>Alphaproteobacteria</taxon>
        <taxon>Rhodospirillales</taxon>
        <taxon>Azospirillaceae</taxon>
        <taxon>Nitrospirillum</taxon>
        <taxon>Nitrospirillum viridazoti</taxon>
    </lineage>
</organism>
<dbReference type="SMART" id="SM00966">
    <property type="entry name" value="SpoVT_AbrB"/>
    <property type="match status" value="1"/>
</dbReference>
<keyword evidence="1" id="KW-0238">DNA-binding</keyword>
<evidence type="ECO:0000256" key="1">
    <source>
        <dbReference type="PROSITE-ProRule" id="PRU01076"/>
    </source>
</evidence>
<evidence type="ECO:0000313" key="4">
    <source>
        <dbReference type="Proteomes" id="UP000197153"/>
    </source>
</evidence>
<dbReference type="KEGG" id="nao:Y958_18050"/>
<feature type="domain" description="SpoVT-AbrB" evidence="2">
    <location>
        <begin position="6"/>
        <end position="52"/>
    </location>
</feature>
<dbReference type="GO" id="GO:0003677">
    <property type="term" value="F:DNA binding"/>
    <property type="evidence" value="ECO:0007669"/>
    <property type="project" value="UniProtKB-UniRule"/>
</dbReference>
<reference evidence="3 4" key="1">
    <citation type="submission" date="2017-06" db="EMBL/GenBank/DDBJ databases">
        <title>Complete genome sequence of Nitrospirillum amazonense strain CBAmC, an endophytic nitrogen-fixing and plant growth-promoting bacterium, isolated from sugarcane.</title>
        <authorList>
            <person name="Schwab S."/>
            <person name="dos Santos Teixeira K.R."/>
            <person name="Simoes Araujo J.L."/>
            <person name="Soares Vidal M."/>
            <person name="Borges de Freitas H.R."/>
            <person name="Rivello Crivelaro A.L."/>
            <person name="Bueno de Camargo Nunes A."/>
            <person name="dos Santos C.M."/>
            <person name="Palmeira da Silva Rosa D."/>
            <person name="da Silva Padilha D."/>
            <person name="da Silva E."/>
            <person name="Araujo Terra L."/>
            <person name="Soares Mendes V."/>
            <person name="Farinelli L."/>
            <person name="Magalhaes Cruz L."/>
            <person name="Baldani J.I."/>
        </authorList>
    </citation>
    <scope>NUCLEOTIDE SEQUENCE [LARGE SCALE GENOMIC DNA]</scope>
    <source>
        <strain evidence="3 4">CBAmC</strain>
    </source>
</reference>
<dbReference type="InterPro" id="IPR007159">
    <property type="entry name" value="SpoVT-AbrB_dom"/>
</dbReference>
<evidence type="ECO:0000259" key="2">
    <source>
        <dbReference type="PROSITE" id="PS51740"/>
    </source>
</evidence>
<dbReference type="SUPFAM" id="SSF89447">
    <property type="entry name" value="AbrB/MazE/MraZ-like"/>
    <property type="match status" value="1"/>
</dbReference>
<keyword evidence="4" id="KW-1185">Reference proteome</keyword>
<accession>A0A248JVP6</accession>
<dbReference type="InterPro" id="IPR037914">
    <property type="entry name" value="SpoVT-AbrB_sf"/>
</dbReference>
<evidence type="ECO:0000313" key="3">
    <source>
        <dbReference type="EMBL" id="ASG22803.1"/>
    </source>
</evidence>